<protein>
    <submittedName>
        <fullName evidence="2">Uncharacterized protein</fullName>
    </submittedName>
</protein>
<feature type="compositionally biased region" description="Basic and acidic residues" evidence="1">
    <location>
        <begin position="251"/>
        <end position="265"/>
    </location>
</feature>
<feature type="compositionally biased region" description="Low complexity" evidence="1">
    <location>
        <begin position="164"/>
        <end position="174"/>
    </location>
</feature>
<dbReference type="EMBL" id="KN830071">
    <property type="protein sequence ID" value="KIK73134.1"/>
    <property type="molecule type" value="Genomic_DNA"/>
</dbReference>
<proteinExistence type="predicted"/>
<organism evidence="2 3">
    <name type="scientific">Paxillus rubicundulus Ve08.2h10</name>
    <dbReference type="NCBI Taxonomy" id="930991"/>
    <lineage>
        <taxon>Eukaryota</taxon>
        <taxon>Fungi</taxon>
        <taxon>Dikarya</taxon>
        <taxon>Basidiomycota</taxon>
        <taxon>Agaricomycotina</taxon>
        <taxon>Agaricomycetes</taxon>
        <taxon>Agaricomycetidae</taxon>
        <taxon>Boletales</taxon>
        <taxon>Paxilineae</taxon>
        <taxon>Paxillaceae</taxon>
        <taxon>Paxillus</taxon>
    </lineage>
</organism>
<sequence length="340" mass="37312">MSQIIGSASSRPSRRSKEQALKNQVWLTDKPSGRKRAPSSTVPMEANAPKVKQLRTCQDLQNGGKALQVAGDQDRQTLKAGNFGSTPGSMKKRDRCSQGAPEFDNPGNESDAGSEFHDKSEEDNESCGDRRSEPDDDLLQNAQHADQLKASLQQEVPQIVNARGGTTTGWKTKWSQYPLGRDHSTRNKTQKSGTNSTRSALSQPLKSSWVPPDPSDSELDDIQVLSESSTMAMDLPSCNRQVPVAVPSSKSDVKQNKMGRRAEARAREIPQWDTTNLQLTDDATSCNEVTTGTGTGRSREEDWPVQTRLVVKTDGTINLMSQQPNIADLLRESINYEGKT</sequence>
<accession>A0A0D0D022</accession>
<feature type="compositionally biased region" description="Polar residues" evidence="1">
    <location>
        <begin position="190"/>
        <end position="206"/>
    </location>
</feature>
<evidence type="ECO:0000256" key="1">
    <source>
        <dbReference type="SAM" id="MobiDB-lite"/>
    </source>
</evidence>
<name>A0A0D0D022_9AGAM</name>
<feature type="region of interest" description="Disordered" evidence="1">
    <location>
        <begin position="1"/>
        <end position="53"/>
    </location>
</feature>
<evidence type="ECO:0000313" key="2">
    <source>
        <dbReference type="EMBL" id="KIK73134.1"/>
    </source>
</evidence>
<feature type="region of interest" description="Disordered" evidence="1">
    <location>
        <begin position="68"/>
        <end position="219"/>
    </location>
</feature>
<dbReference type="Proteomes" id="UP000054538">
    <property type="component" value="Unassembled WGS sequence"/>
</dbReference>
<feature type="region of interest" description="Disordered" evidence="1">
    <location>
        <begin position="231"/>
        <end position="265"/>
    </location>
</feature>
<keyword evidence="3" id="KW-1185">Reference proteome</keyword>
<evidence type="ECO:0000313" key="3">
    <source>
        <dbReference type="Proteomes" id="UP000054538"/>
    </source>
</evidence>
<feature type="compositionally biased region" description="Polar residues" evidence="1">
    <location>
        <begin position="1"/>
        <end position="11"/>
    </location>
</feature>
<gene>
    <name evidence="2" type="ORF">PAXRUDRAFT_21192</name>
</gene>
<reference evidence="2 3" key="1">
    <citation type="submission" date="2014-04" db="EMBL/GenBank/DDBJ databases">
        <authorList>
            <consortium name="DOE Joint Genome Institute"/>
            <person name="Kuo A."/>
            <person name="Kohler A."/>
            <person name="Jargeat P."/>
            <person name="Nagy L.G."/>
            <person name="Floudas D."/>
            <person name="Copeland A."/>
            <person name="Barry K.W."/>
            <person name="Cichocki N."/>
            <person name="Veneault-Fourrey C."/>
            <person name="LaButti K."/>
            <person name="Lindquist E.A."/>
            <person name="Lipzen A."/>
            <person name="Lundell T."/>
            <person name="Morin E."/>
            <person name="Murat C."/>
            <person name="Sun H."/>
            <person name="Tunlid A."/>
            <person name="Henrissat B."/>
            <person name="Grigoriev I.V."/>
            <person name="Hibbett D.S."/>
            <person name="Martin F."/>
            <person name="Nordberg H.P."/>
            <person name="Cantor M.N."/>
            <person name="Hua S.X."/>
        </authorList>
    </citation>
    <scope>NUCLEOTIDE SEQUENCE [LARGE SCALE GENOMIC DNA]</scope>
    <source>
        <strain evidence="2 3">Ve08.2h10</strain>
    </source>
</reference>
<dbReference type="HOGENOM" id="CLU_816629_0_0_1"/>
<feature type="compositionally biased region" description="Polar residues" evidence="1">
    <location>
        <begin position="140"/>
        <end position="156"/>
    </location>
</feature>
<dbReference type="AlphaFoldDB" id="A0A0D0D022"/>
<dbReference type="InParanoid" id="A0A0D0D022"/>
<reference evidence="3" key="2">
    <citation type="submission" date="2015-01" db="EMBL/GenBank/DDBJ databases">
        <title>Evolutionary Origins and Diversification of the Mycorrhizal Mutualists.</title>
        <authorList>
            <consortium name="DOE Joint Genome Institute"/>
            <consortium name="Mycorrhizal Genomics Consortium"/>
            <person name="Kohler A."/>
            <person name="Kuo A."/>
            <person name="Nagy L.G."/>
            <person name="Floudas D."/>
            <person name="Copeland A."/>
            <person name="Barry K.W."/>
            <person name="Cichocki N."/>
            <person name="Veneault-Fourrey C."/>
            <person name="LaButti K."/>
            <person name="Lindquist E.A."/>
            <person name="Lipzen A."/>
            <person name="Lundell T."/>
            <person name="Morin E."/>
            <person name="Murat C."/>
            <person name="Riley R."/>
            <person name="Ohm R."/>
            <person name="Sun H."/>
            <person name="Tunlid A."/>
            <person name="Henrissat B."/>
            <person name="Grigoriev I.V."/>
            <person name="Hibbett D.S."/>
            <person name="Martin F."/>
        </authorList>
    </citation>
    <scope>NUCLEOTIDE SEQUENCE [LARGE SCALE GENOMIC DNA]</scope>
    <source>
        <strain evidence="3">Ve08.2h10</strain>
    </source>
</reference>